<dbReference type="Pfam" id="PF13193">
    <property type="entry name" value="AMP-binding_C"/>
    <property type="match status" value="1"/>
</dbReference>
<comment type="caution">
    <text evidence="3">The sequence shown here is derived from an EMBL/GenBank/DDBJ whole genome shotgun (WGS) entry which is preliminary data.</text>
</comment>
<dbReference type="InterPro" id="IPR042099">
    <property type="entry name" value="ANL_N_sf"/>
</dbReference>
<dbReference type="PANTHER" id="PTHR45527">
    <property type="entry name" value="NONRIBOSOMAL PEPTIDE SYNTHETASE"/>
    <property type="match status" value="1"/>
</dbReference>
<accession>A0ABU2X3R0</accession>
<dbReference type="InterPro" id="IPR010071">
    <property type="entry name" value="AA_adenyl_dom"/>
</dbReference>
<dbReference type="PANTHER" id="PTHR45527:SF1">
    <property type="entry name" value="FATTY ACID SYNTHASE"/>
    <property type="match status" value="1"/>
</dbReference>
<feature type="domain" description="AMP-dependent synthetase/ligase" evidence="1">
    <location>
        <begin position="26"/>
        <end position="379"/>
    </location>
</feature>
<dbReference type="Proteomes" id="UP001180973">
    <property type="component" value="Unassembled WGS sequence"/>
</dbReference>
<dbReference type="EMBL" id="JAVRFL010000047">
    <property type="protein sequence ID" value="MDT0532831.1"/>
    <property type="molecule type" value="Genomic_DNA"/>
</dbReference>
<dbReference type="InterPro" id="IPR025110">
    <property type="entry name" value="AMP-bd_C"/>
</dbReference>
<evidence type="ECO:0000259" key="1">
    <source>
        <dbReference type="Pfam" id="PF00501"/>
    </source>
</evidence>
<dbReference type="CDD" id="cd05930">
    <property type="entry name" value="A_NRPS"/>
    <property type="match status" value="1"/>
</dbReference>
<evidence type="ECO:0000313" key="4">
    <source>
        <dbReference type="Proteomes" id="UP001180973"/>
    </source>
</evidence>
<dbReference type="Pfam" id="PF00501">
    <property type="entry name" value="AMP-binding"/>
    <property type="match status" value="1"/>
</dbReference>
<feature type="domain" description="AMP-binding enzyme C-terminal" evidence="2">
    <location>
        <begin position="435"/>
        <end position="510"/>
    </location>
</feature>
<dbReference type="InterPro" id="IPR045851">
    <property type="entry name" value="AMP-bd_C_sf"/>
</dbReference>
<evidence type="ECO:0000259" key="2">
    <source>
        <dbReference type="Pfam" id="PF13193"/>
    </source>
</evidence>
<reference evidence="3" key="1">
    <citation type="submission" date="2023-09" db="EMBL/GenBank/DDBJ databases">
        <title>30 novel species of actinomycetes from the DSMZ collection.</title>
        <authorList>
            <person name="Nouioui I."/>
        </authorList>
    </citation>
    <scope>NUCLEOTIDE SEQUENCE</scope>
    <source>
        <strain evidence="3">DSM 115977</strain>
    </source>
</reference>
<keyword evidence="4" id="KW-1185">Reference proteome</keyword>
<dbReference type="RefSeq" id="WP_311414516.1">
    <property type="nucleotide sequence ID" value="NZ_JAVRFL010000047.1"/>
</dbReference>
<sequence length="526" mass="55149">MPADPEVPGPPTGWQPDRAVPALIWAAAQRHGHRTAVVGADAALSYAELRHAVAGLADVLRRHGATAAPVAVLADRGAAQLVACLAALHAGAGYACVDANQPRARVESQLRGCGAAVVVTDRDDPPVSGQVVLAVDLAGWIGAGAAAERAGALGGPAPVAGDQLAYTVFTSGSTGVPKVVEIPHAALANYAAFVARLVDPERADGERLRFASVTSLATDLGHTAVFPALTGGDTLHLVPTETATDPDDFADYQDEHRVDVLKITPSHLAALLDEAAERALPRRLLIVGGEVCRWELVDQVRELSDVRMVNHYGPTETTVGALTFEVPTDPAARPGTATVPIGRPIDNARVAVVDADLRPVAAGVEGELLIFGAGLARGYRDDPATTGEVFPTDHPEGRCYRTGDLVTRHPDGLVEFHGRRDGQVKIRGHRVELGEVEQAVRRCAGVRRAAVVPVAGTGSVPRLVAYVVPSEPPGPTARELRDQLRETLPDYLLPGAVVCLDELPRTPSGKLDVRALPAPGRPAARR</sequence>
<dbReference type="Gene3D" id="3.30.300.30">
    <property type="match status" value="1"/>
</dbReference>
<dbReference type="InterPro" id="IPR000873">
    <property type="entry name" value="AMP-dep_synth/lig_dom"/>
</dbReference>
<protein>
    <submittedName>
        <fullName evidence="3">Amino acid adenylation domain-containing protein</fullName>
    </submittedName>
</protein>
<name>A0ABU2X3R0_9ACTN</name>
<dbReference type="NCBIfam" id="TIGR01733">
    <property type="entry name" value="AA-adenyl-dom"/>
    <property type="match status" value="1"/>
</dbReference>
<proteinExistence type="predicted"/>
<organism evidence="3 4">
    <name type="scientific">Micromonospora reichwaldensis</name>
    <dbReference type="NCBI Taxonomy" id="3075516"/>
    <lineage>
        <taxon>Bacteria</taxon>
        <taxon>Bacillati</taxon>
        <taxon>Actinomycetota</taxon>
        <taxon>Actinomycetes</taxon>
        <taxon>Micromonosporales</taxon>
        <taxon>Micromonosporaceae</taxon>
        <taxon>Micromonospora</taxon>
    </lineage>
</organism>
<gene>
    <name evidence="3" type="ORF">RM555_27925</name>
</gene>
<dbReference type="Gene3D" id="3.40.50.12780">
    <property type="entry name" value="N-terminal domain of ligase-like"/>
    <property type="match status" value="1"/>
</dbReference>
<evidence type="ECO:0000313" key="3">
    <source>
        <dbReference type="EMBL" id="MDT0532831.1"/>
    </source>
</evidence>
<dbReference type="SUPFAM" id="SSF56801">
    <property type="entry name" value="Acetyl-CoA synthetase-like"/>
    <property type="match status" value="1"/>
</dbReference>